<evidence type="ECO:0008006" key="11">
    <source>
        <dbReference type="Google" id="ProtNLM"/>
    </source>
</evidence>
<dbReference type="GO" id="GO:1990281">
    <property type="term" value="C:efflux pump complex"/>
    <property type="evidence" value="ECO:0007669"/>
    <property type="project" value="TreeGrafter"/>
</dbReference>
<comment type="similarity">
    <text evidence="2">Belongs to the outer membrane factor (OMF) (TC 1.B.17) family.</text>
</comment>
<dbReference type="AlphaFoldDB" id="A0A532V2P5"/>
<gene>
    <name evidence="9" type="ORF">CEE37_02575</name>
</gene>
<comment type="subcellular location">
    <subcellularLocation>
        <location evidence="1">Cell outer membrane</location>
    </subcellularLocation>
</comment>
<evidence type="ECO:0000256" key="1">
    <source>
        <dbReference type="ARBA" id="ARBA00004442"/>
    </source>
</evidence>
<feature type="coiled-coil region" evidence="8">
    <location>
        <begin position="237"/>
        <end position="266"/>
    </location>
</feature>
<name>A0A532V2P5_UNCL8</name>
<dbReference type="PANTHER" id="PTHR30026:SF20">
    <property type="entry name" value="OUTER MEMBRANE PROTEIN TOLC"/>
    <property type="match status" value="1"/>
</dbReference>
<evidence type="ECO:0000313" key="10">
    <source>
        <dbReference type="Proteomes" id="UP000319619"/>
    </source>
</evidence>
<evidence type="ECO:0000256" key="2">
    <source>
        <dbReference type="ARBA" id="ARBA00007613"/>
    </source>
</evidence>
<organism evidence="9 10">
    <name type="scientific">candidate division LCP-89 bacterium B3_LCP</name>
    <dbReference type="NCBI Taxonomy" id="2012998"/>
    <lineage>
        <taxon>Bacteria</taxon>
        <taxon>Pseudomonadati</taxon>
        <taxon>Bacteria division LCP-89</taxon>
    </lineage>
</organism>
<dbReference type="InterPro" id="IPR003423">
    <property type="entry name" value="OMP_efflux"/>
</dbReference>
<dbReference type="PANTHER" id="PTHR30026">
    <property type="entry name" value="OUTER MEMBRANE PROTEIN TOLC"/>
    <property type="match status" value="1"/>
</dbReference>
<keyword evidence="7" id="KW-0998">Cell outer membrane</keyword>
<dbReference type="SUPFAM" id="SSF56954">
    <property type="entry name" value="Outer membrane efflux proteins (OEP)"/>
    <property type="match status" value="1"/>
</dbReference>
<evidence type="ECO:0000256" key="8">
    <source>
        <dbReference type="SAM" id="Coils"/>
    </source>
</evidence>
<dbReference type="EMBL" id="NJBN01000002">
    <property type="protein sequence ID" value="TKJ41465.1"/>
    <property type="molecule type" value="Genomic_DNA"/>
</dbReference>
<dbReference type="Proteomes" id="UP000319619">
    <property type="component" value="Unassembled WGS sequence"/>
</dbReference>
<evidence type="ECO:0000256" key="5">
    <source>
        <dbReference type="ARBA" id="ARBA00022692"/>
    </source>
</evidence>
<reference evidence="9 10" key="1">
    <citation type="submission" date="2017-06" db="EMBL/GenBank/DDBJ databases">
        <title>Novel microbial phyla capable of carbon fixation and sulfur reduction in deep-sea sediments.</title>
        <authorList>
            <person name="Huang J."/>
            <person name="Baker B."/>
            <person name="Wang Y."/>
        </authorList>
    </citation>
    <scope>NUCLEOTIDE SEQUENCE [LARGE SCALE GENOMIC DNA]</scope>
    <source>
        <strain evidence="9">B3_LCP</strain>
    </source>
</reference>
<comment type="caution">
    <text evidence="9">The sequence shown here is derived from an EMBL/GenBank/DDBJ whole genome shotgun (WGS) entry which is preliminary data.</text>
</comment>
<proteinExistence type="inferred from homology"/>
<keyword evidence="8" id="KW-0175">Coiled coil</keyword>
<dbReference type="GO" id="GO:0009279">
    <property type="term" value="C:cell outer membrane"/>
    <property type="evidence" value="ECO:0007669"/>
    <property type="project" value="UniProtKB-SubCell"/>
</dbReference>
<evidence type="ECO:0000256" key="6">
    <source>
        <dbReference type="ARBA" id="ARBA00023136"/>
    </source>
</evidence>
<evidence type="ECO:0000256" key="7">
    <source>
        <dbReference type="ARBA" id="ARBA00023237"/>
    </source>
</evidence>
<keyword evidence="4" id="KW-1134">Transmembrane beta strand</keyword>
<dbReference type="GO" id="GO:0015288">
    <property type="term" value="F:porin activity"/>
    <property type="evidence" value="ECO:0007669"/>
    <property type="project" value="TreeGrafter"/>
</dbReference>
<sequence>MSIKQVINAFTITVLLVSISVGGERENLETPLINSAELLTPDDLFEMALKYNPDHQIFIQNASLSGANLRSAWGTLMPSLDVNFQLSRSEYYNPSYVEANGSVAAYPITEQGYAMTIDTLANGHIVVGFDPNSPTAITYGVPQGKSSASYGWANLRETINLGGQQYYTIKNAGLQNDMNELQVAASKQGLQYSVKQNYYTVLAQKKLFDLTLKVLQQKQEQLHLAQARYEVGSVTELDVLQAEIDVGNQENAVIEAENSLKLAREELNRVLGIDLNSEYSLAEEFSIFNPDFDLVTLSAQAVTARPDFLVYQKQEIYSNNSVKINRGEFLPDLSASFSHTRSQNSGKDMDFTLNPRNKNTSLSLTLSWNLFSGFADEANYQGSRVALRNAQFDRKKQEQLIDQEVRQAYYNLVQTYEQSRVTEKNRELASRQLALERERYRLGASSQLNLRIAQITFEQAEVDYISSIFNFWSNLAALERAVGSKLN</sequence>
<evidence type="ECO:0000313" key="9">
    <source>
        <dbReference type="EMBL" id="TKJ41465.1"/>
    </source>
</evidence>
<protein>
    <recommendedName>
        <fullName evidence="11">Transporter</fullName>
    </recommendedName>
</protein>
<keyword evidence="5" id="KW-0812">Transmembrane</keyword>
<evidence type="ECO:0000256" key="4">
    <source>
        <dbReference type="ARBA" id="ARBA00022452"/>
    </source>
</evidence>
<dbReference type="Pfam" id="PF02321">
    <property type="entry name" value="OEP"/>
    <property type="match status" value="2"/>
</dbReference>
<keyword evidence="6" id="KW-0472">Membrane</keyword>
<keyword evidence="3" id="KW-0813">Transport</keyword>
<dbReference type="InterPro" id="IPR051906">
    <property type="entry name" value="TolC-like"/>
</dbReference>
<dbReference type="Gene3D" id="1.20.1600.10">
    <property type="entry name" value="Outer membrane efflux proteins (OEP)"/>
    <property type="match status" value="1"/>
</dbReference>
<accession>A0A532V2P5</accession>
<evidence type="ECO:0000256" key="3">
    <source>
        <dbReference type="ARBA" id="ARBA00022448"/>
    </source>
</evidence>
<dbReference type="GO" id="GO:0015562">
    <property type="term" value="F:efflux transmembrane transporter activity"/>
    <property type="evidence" value="ECO:0007669"/>
    <property type="project" value="InterPro"/>
</dbReference>